<proteinExistence type="predicted"/>
<keyword evidence="2" id="KW-1185">Reference proteome</keyword>
<dbReference type="AlphaFoldDB" id="A0ABD2A0U8"/>
<dbReference type="EMBL" id="JAUDFV010000157">
    <property type="protein sequence ID" value="KAL2714244.1"/>
    <property type="molecule type" value="Genomic_DNA"/>
</dbReference>
<evidence type="ECO:0000313" key="2">
    <source>
        <dbReference type="Proteomes" id="UP001607302"/>
    </source>
</evidence>
<dbReference type="Proteomes" id="UP001607302">
    <property type="component" value="Unassembled WGS sequence"/>
</dbReference>
<name>A0ABD2A0U8_VESSQ</name>
<accession>A0ABD2A0U8</accession>
<comment type="caution">
    <text evidence="1">The sequence shown here is derived from an EMBL/GenBank/DDBJ whole genome shotgun (WGS) entry which is preliminary data.</text>
</comment>
<organism evidence="1 2">
    <name type="scientific">Vespula squamosa</name>
    <name type="common">Southern yellow jacket</name>
    <name type="synonym">Wasp</name>
    <dbReference type="NCBI Taxonomy" id="30214"/>
    <lineage>
        <taxon>Eukaryota</taxon>
        <taxon>Metazoa</taxon>
        <taxon>Ecdysozoa</taxon>
        <taxon>Arthropoda</taxon>
        <taxon>Hexapoda</taxon>
        <taxon>Insecta</taxon>
        <taxon>Pterygota</taxon>
        <taxon>Neoptera</taxon>
        <taxon>Endopterygota</taxon>
        <taxon>Hymenoptera</taxon>
        <taxon>Apocrita</taxon>
        <taxon>Aculeata</taxon>
        <taxon>Vespoidea</taxon>
        <taxon>Vespidae</taxon>
        <taxon>Vespinae</taxon>
        <taxon>Vespula</taxon>
    </lineage>
</organism>
<gene>
    <name evidence="1" type="ORF">V1478_016801</name>
</gene>
<evidence type="ECO:0000313" key="1">
    <source>
        <dbReference type="EMBL" id="KAL2714244.1"/>
    </source>
</evidence>
<protein>
    <submittedName>
        <fullName evidence="1">Uncharacterized protein</fullName>
    </submittedName>
</protein>
<sequence length="61" mass="7099">MERVADLGEGATSCSVTWKSTRMHEQLLLLLEGKEQKMVESWRKYHWRDTSTATTRKTKTA</sequence>
<reference evidence="1 2" key="1">
    <citation type="journal article" date="2024" name="Ann. Entomol. Soc. Am.">
        <title>Genomic analyses of the southern and eastern yellowjacket wasps (Hymenoptera: Vespidae) reveal evolutionary signatures of social life.</title>
        <authorList>
            <person name="Catto M.A."/>
            <person name="Caine P.B."/>
            <person name="Orr S.E."/>
            <person name="Hunt B.G."/>
            <person name="Goodisman M.A.D."/>
        </authorList>
    </citation>
    <scope>NUCLEOTIDE SEQUENCE [LARGE SCALE GENOMIC DNA]</scope>
    <source>
        <strain evidence="1">233</strain>
        <tissue evidence="1">Head and thorax</tissue>
    </source>
</reference>